<evidence type="ECO:0000313" key="3">
    <source>
        <dbReference type="Proteomes" id="UP001141806"/>
    </source>
</evidence>
<gene>
    <name evidence="2" type="ORF">NE237_033225</name>
</gene>
<dbReference type="Proteomes" id="UP001141806">
    <property type="component" value="Unassembled WGS sequence"/>
</dbReference>
<dbReference type="InterPro" id="IPR043573">
    <property type="entry name" value="Fig4-like"/>
</dbReference>
<protein>
    <submittedName>
        <fullName evidence="2">Uncharacterized protein</fullName>
    </submittedName>
</protein>
<dbReference type="GO" id="GO:0046856">
    <property type="term" value="P:phosphatidylinositol dephosphorylation"/>
    <property type="evidence" value="ECO:0007669"/>
    <property type="project" value="InterPro"/>
</dbReference>
<dbReference type="OrthoDB" id="1717320at2759"/>
<dbReference type="EMBL" id="JAMYWD010000001">
    <property type="protein sequence ID" value="KAJ4982388.1"/>
    <property type="molecule type" value="Genomic_DNA"/>
</dbReference>
<sequence length="158" mass="18160">MVDLLLTTRYSLREEVNGRQQHNPKNSLELFNDTIATPKCTLEKKPRESILRAEFASAIEFINKDLIEENRLKFLHWDLHKNSRNNARNVLAILGRVAAYALDLTGSFYCQATPSSILDRSLKWPHFREDDAGDWSDQSHCYNNKEGVCRSAPARVRG</sequence>
<dbReference type="PANTHER" id="PTHR45738">
    <property type="entry name" value="POLYPHOSPHOINOSITIDE PHOSPHATASE"/>
    <property type="match status" value="1"/>
</dbReference>
<keyword evidence="3" id="KW-1185">Reference proteome</keyword>
<dbReference type="AlphaFoldDB" id="A0A9Q0L4I0"/>
<evidence type="ECO:0000256" key="1">
    <source>
        <dbReference type="ARBA" id="ARBA00022801"/>
    </source>
</evidence>
<proteinExistence type="predicted"/>
<evidence type="ECO:0000313" key="2">
    <source>
        <dbReference type="EMBL" id="KAJ4982388.1"/>
    </source>
</evidence>
<reference evidence="2" key="1">
    <citation type="journal article" date="2023" name="Plant J.">
        <title>The genome of the king protea, Protea cynaroides.</title>
        <authorList>
            <person name="Chang J."/>
            <person name="Duong T.A."/>
            <person name="Schoeman C."/>
            <person name="Ma X."/>
            <person name="Roodt D."/>
            <person name="Barker N."/>
            <person name="Li Z."/>
            <person name="Van de Peer Y."/>
            <person name="Mizrachi E."/>
        </authorList>
    </citation>
    <scope>NUCLEOTIDE SEQUENCE</scope>
    <source>
        <tissue evidence="2">Young leaves</tissue>
    </source>
</reference>
<keyword evidence="1" id="KW-0378">Hydrolase</keyword>
<dbReference type="PANTHER" id="PTHR45738:SF3">
    <property type="entry name" value="OS03G0182400 PROTEIN"/>
    <property type="match status" value="1"/>
</dbReference>
<accession>A0A9Q0L4I0</accession>
<comment type="caution">
    <text evidence="2">The sequence shown here is derived from an EMBL/GenBank/DDBJ whole genome shotgun (WGS) entry which is preliminary data.</text>
</comment>
<dbReference type="GO" id="GO:0043813">
    <property type="term" value="F:phosphatidylinositol-3,5-bisphosphate 5-phosphatase activity"/>
    <property type="evidence" value="ECO:0007669"/>
    <property type="project" value="InterPro"/>
</dbReference>
<organism evidence="2 3">
    <name type="scientific">Protea cynaroides</name>
    <dbReference type="NCBI Taxonomy" id="273540"/>
    <lineage>
        <taxon>Eukaryota</taxon>
        <taxon>Viridiplantae</taxon>
        <taxon>Streptophyta</taxon>
        <taxon>Embryophyta</taxon>
        <taxon>Tracheophyta</taxon>
        <taxon>Spermatophyta</taxon>
        <taxon>Magnoliopsida</taxon>
        <taxon>Proteales</taxon>
        <taxon>Proteaceae</taxon>
        <taxon>Protea</taxon>
    </lineage>
</organism>
<name>A0A9Q0L4I0_9MAGN</name>